<evidence type="ECO:0000313" key="3">
    <source>
        <dbReference type="Proteomes" id="UP001362999"/>
    </source>
</evidence>
<feature type="compositionally biased region" description="Basic residues" evidence="1">
    <location>
        <begin position="57"/>
        <end position="66"/>
    </location>
</feature>
<keyword evidence="3" id="KW-1185">Reference proteome</keyword>
<feature type="compositionally biased region" description="Low complexity" evidence="1">
    <location>
        <begin position="133"/>
        <end position="152"/>
    </location>
</feature>
<sequence length="232" mass="26114">MAKRCSQLKHPPRDLDEYSPGKTQGKRVRHRQAALTYYTGHPEAREKNRLRMQERRARLRAKRRPPRLMQSQDDTLPASPTPSPPIIAAPPSRSTPECDLTSVDGTPVIEHLAIVSVAPQGHVASQVHVAAPPSTQNDDSLSSSSPSTVAPPLSIRPARRVRTALAIVSQVNAAPLTPPTWLEQTKWAYTNRNMKPWDWGRRMDLERYSELYSWTLDVACEYEDPLDDRISL</sequence>
<feature type="region of interest" description="Disordered" evidence="1">
    <location>
        <begin position="1"/>
        <end position="103"/>
    </location>
</feature>
<feature type="region of interest" description="Disordered" evidence="1">
    <location>
        <begin position="132"/>
        <end position="152"/>
    </location>
</feature>
<evidence type="ECO:0000313" key="2">
    <source>
        <dbReference type="EMBL" id="KAK7027665.1"/>
    </source>
</evidence>
<dbReference type="EMBL" id="JAWWNJ010000029">
    <property type="protein sequence ID" value="KAK7027665.1"/>
    <property type="molecule type" value="Genomic_DNA"/>
</dbReference>
<name>A0AAW0BMR8_9AGAR</name>
<feature type="compositionally biased region" description="Pro residues" evidence="1">
    <location>
        <begin position="79"/>
        <end position="88"/>
    </location>
</feature>
<reference evidence="2 3" key="1">
    <citation type="journal article" date="2024" name="J Genomics">
        <title>Draft genome sequencing and assembly of Favolaschia claudopus CIRM-BRFM 2984 isolated from oak limbs.</title>
        <authorList>
            <person name="Navarro D."/>
            <person name="Drula E."/>
            <person name="Chaduli D."/>
            <person name="Cazenave R."/>
            <person name="Ahrendt S."/>
            <person name="Wang J."/>
            <person name="Lipzen A."/>
            <person name="Daum C."/>
            <person name="Barry K."/>
            <person name="Grigoriev I.V."/>
            <person name="Favel A."/>
            <person name="Rosso M.N."/>
            <person name="Martin F."/>
        </authorList>
    </citation>
    <scope>NUCLEOTIDE SEQUENCE [LARGE SCALE GENOMIC DNA]</scope>
    <source>
        <strain evidence="2 3">CIRM-BRFM 2984</strain>
    </source>
</reference>
<accession>A0AAW0BMR8</accession>
<organism evidence="2 3">
    <name type="scientific">Favolaschia claudopus</name>
    <dbReference type="NCBI Taxonomy" id="2862362"/>
    <lineage>
        <taxon>Eukaryota</taxon>
        <taxon>Fungi</taxon>
        <taxon>Dikarya</taxon>
        <taxon>Basidiomycota</taxon>
        <taxon>Agaricomycotina</taxon>
        <taxon>Agaricomycetes</taxon>
        <taxon>Agaricomycetidae</taxon>
        <taxon>Agaricales</taxon>
        <taxon>Marasmiineae</taxon>
        <taxon>Mycenaceae</taxon>
        <taxon>Favolaschia</taxon>
    </lineage>
</organism>
<proteinExistence type="predicted"/>
<feature type="compositionally biased region" description="Basic and acidic residues" evidence="1">
    <location>
        <begin position="42"/>
        <end position="56"/>
    </location>
</feature>
<dbReference type="AlphaFoldDB" id="A0AAW0BMR8"/>
<dbReference type="Proteomes" id="UP001362999">
    <property type="component" value="Unassembled WGS sequence"/>
</dbReference>
<protein>
    <submittedName>
        <fullName evidence="2">Uncharacterized protein</fullName>
    </submittedName>
</protein>
<gene>
    <name evidence="2" type="ORF">R3P38DRAFT_3190724</name>
</gene>
<comment type="caution">
    <text evidence="2">The sequence shown here is derived from an EMBL/GenBank/DDBJ whole genome shotgun (WGS) entry which is preliminary data.</text>
</comment>
<evidence type="ECO:0000256" key="1">
    <source>
        <dbReference type="SAM" id="MobiDB-lite"/>
    </source>
</evidence>